<proteinExistence type="predicted"/>
<dbReference type="InterPro" id="IPR052541">
    <property type="entry name" value="SQRD"/>
</dbReference>
<keyword evidence="2" id="KW-0274">FAD</keyword>
<dbReference type="InterPro" id="IPR016156">
    <property type="entry name" value="FAD/NAD-linked_Rdtase_dimer_sf"/>
</dbReference>
<sequence>MTNWTRRQICSMAGGVLAAAAAPHVARSQNKPRVVVIGGGIGGATVARYLGDLKTMDVTLIEPKRRYVTCFFSNLYLAGLRSLPSLTFDFEALTERHDVKVIHQAATVIDAGTKTVTLRDSVMLAYDRLVVAPGIAFKSGEIRNYDASAAEIMPHAWNAGPQSELLRRQLESMEDGGVFVIVAPPNPFRCPPAPYERASLVAYYFKQFKPRSKILILDAKDRFSGQELFQEAWGRHYPGMIEWLPRQFTGAVKIVDVAARSVVTEGETFKAAVANIIPAQKAGAIAEKTGLTDTSGWCPVDPVTFESTLQRGIHVVGDSIIGGDMPKSAFSTNSQAKACAFAIAASLTGSPQFPSHLFNSCYTFLAPDDAFTNAITFAPEGGKIKMVETFISKVGESAEVRRRTAHQAVGWYSAFTADVFGEGS</sequence>
<dbReference type="InterPro" id="IPR015323">
    <property type="entry name" value="FlavoCytC_S_DH_flav-bd"/>
</dbReference>
<comment type="caution">
    <text evidence="6">The sequence shown here is derived from an EMBL/GenBank/DDBJ whole genome shotgun (WGS) entry which is preliminary data.</text>
</comment>
<dbReference type="Gene3D" id="3.90.760.10">
    <property type="entry name" value="Flavocytochrome c sulphide dehydrogenase, flavin-binding domain"/>
    <property type="match status" value="1"/>
</dbReference>
<dbReference type="EMBL" id="NWTC01000029">
    <property type="protein sequence ID" value="PDT44692.1"/>
    <property type="molecule type" value="Genomic_DNA"/>
</dbReference>
<name>A0A2A6LR39_RHIFR</name>
<dbReference type="AlphaFoldDB" id="A0A2A6LR39"/>
<feature type="domain" description="FAD/NAD(P)-binding" evidence="3">
    <location>
        <begin position="33"/>
        <end position="135"/>
    </location>
</feature>
<dbReference type="SUPFAM" id="SSF51905">
    <property type="entry name" value="FAD/NAD(P)-binding domain"/>
    <property type="match status" value="2"/>
</dbReference>
<reference evidence="6 7" key="1">
    <citation type="submission" date="2017-09" db="EMBL/GenBank/DDBJ databases">
        <title>Comparative genomics of rhizobia isolated from Phaseolus vulgaris in China.</title>
        <authorList>
            <person name="Tong W."/>
        </authorList>
    </citation>
    <scope>NUCLEOTIDE SEQUENCE [LARGE SCALE GENOMIC DNA]</scope>
    <source>
        <strain evidence="6 7">PCH1</strain>
    </source>
</reference>
<dbReference type="GO" id="GO:0050660">
    <property type="term" value="F:flavin adenine dinucleotide binding"/>
    <property type="evidence" value="ECO:0007669"/>
    <property type="project" value="InterPro"/>
</dbReference>
<protein>
    <submittedName>
        <fullName evidence="6">Flavocytochrome C</fullName>
    </submittedName>
</protein>
<dbReference type="InterPro" id="IPR023753">
    <property type="entry name" value="FAD/NAD-binding_dom"/>
</dbReference>
<dbReference type="Pfam" id="PF09242">
    <property type="entry name" value="FCSD-flav_bind"/>
    <property type="match status" value="1"/>
</dbReference>
<dbReference type="Pfam" id="PF07992">
    <property type="entry name" value="Pyr_redox_2"/>
    <property type="match status" value="1"/>
</dbReference>
<dbReference type="RefSeq" id="WP_097587747.1">
    <property type="nucleotide sequence ID" value="NZ_NWTC01000029.1"/>
</dbReference>
<dbReference type="InterPro" id="IPR036188">
    <property type="entry name" value="FAD/NAD-bd_sf"/>
</dbReference>
<evidence type="ECO:0000256" key="1">
    <source>
        <dbReference type="ARBA" id="ARBA00022630"/>
    </source>
</evidence>
<accession>A0A2A6LR39</accession>
<feature type="domain" description="Flavocytochrome c sulphide dehydrogenase flavin-binding" evidence="4">
    <location>
        <begin position="357"/>
        <end position="420"/>
    </location>
</feature>
<evidence type="ECO:0000259" key="4">
    <source>
        <dbReference type="Pfam" id="PF09242"/>
    </source>
</evidence>
<dbReference type="Gene3D" id="3.50.50.60">
    <property type="entry name" value="FAD/NAD(P)-binding domain"/>
    <property type="match status" value="2"/>
</dbReference>
<dbReference type="PANTHER" id="PTHR43755:SF1">
    <property type="entry name" value="FAD-DEPENDENT PYRIDINE NUCLEOTIDE-DISULPHIDE OXIDOREDUCTASE"/>
    <property type="match status" value="1"/>
</dbReference>
<evidence type="ECO:0000313" key="7">
    <source>
        <dbReference type="Proteomes" id="UP000220353"/>
    </source>
</evidence>
<dbReference type="FunFam" id="3.50.50.60:FF:000234">
    <property type="entry name" value="Flavocytochrome C sulfide dehydrogenase"/>
    <property type="match status" value="1"/>
</dbReference>
<organism evidence="6 7">
    <name type="scientific">Rhizobium fredii</name>
    <name type="common">Sinorhizobium fredii</name>
    <dbReference type="NCBI Taxonomy" id="380"/>
    <lineage>
        <taxon>Bacteria</taxon>
        <taxon>Pseudomonadati</taxon>
        <taxon>Pseudomonadota</taxon>
        <taxon>Alphaproteobacteria</taxon>
        <taxon>Hyphomicrobiales</taxon>
        <taxon>Rhizobiaceae</taxon>
        <taxon>Sinorhizobium/Ensifer group</taxon>
        <taxon>Sinorhizobium</taxon>
    </lineage>
</organism>
<evidence type="ECO:0000259" key="3">
    <source>
        <dbReference type="Pfam" id="PF07992"/>
    </source>
</evidence>
<dbReference type="InterPro" id="IPR037092">
    <property type="entry name" value="FlavoCytC_S_DH_flav-bd_sf"/>
</dbReference>
<feature type="domain" description="Sulfide dehydrogenase [flavocytochrome c] flavoprotein chain central" evidence="5">
    <location>
        <begin position="164"/>
        <end position="278"/>
    </location>
</feature>
<dbReference type="SUPFAM" id="SSF55424">
    <property type="entry name" value="FAD/NAD-linked reductases, dimerisation (C-terminal) domain"/>
    <property type="match status" value="1"/>
</dbReference>
<evidence type="ECO:0000313" key="6">
    <source>
        <dbReference type="EMBL" id="PDT44692.1"/>
    </source>
</evidence>
<evidence type="ECO:0000256" key="2">
    <source>
        <dbReference type="ARBA" id="ARBA00022827"/>
    </source>
</evidence>
<dbReference type="Proteomes" id="UP000220353">
    <property type="component" value="Unassembled WGS sequence"/>
</dbReference>
<dbReference type="Pfam" id="PF21706">
    <property type="entry name" value="FCSD_central"/>
    <property type="match status" value="1"/>
</dbReference>
<dbReference type="InterPro" id="IPR049386">
    <property type="entry name" value="FCSD_central"/>
</dbReference>
<dbReference type="GO" id="GO:0016491">
    <property type="term" value="F:oxidoreductase activity"/>
    <property type="evidence" value="ECO:0007669"/>
    <property type="project" value="InterPro"/>
</dbReference>
<keyword evidence="1" id="KW-0285">Flavoprotein</keyword>
<dbReference type="PANTHER" id="PTHR43755">
    <property type="match status" value="1"/>
</dbReference>
<gene>
    <name evidence="6" type="ORF">CO661_27670</name>
</gene>
<evidence type="ECO:0000259" key="5">
    <source>
        <dbReference type="Pfam" id="PF21706"/>
    </source>
</evidence>